<gene>
    <name evidence="1" type="ORF">FM069_18785</name>
</gene>
<dbReference type="SUPFAM" id="SSF48613">
    <property type="entry name" value="Heme oxygenase-like"/>
    <property type="match status" value="1"/>
</dbReference>
<dbReference type="OrthoDB" id="114943at2"/>
<dbReference type="EMBL" id="VJOY01000018">
    <property type="protein sequence ID" value="TRX73222.1"/>
    <property type="molecule type" value="Genomic_DNA"/>
</dbReference>
<dbReference type="AlphaFoldDB" id="A0A553GUP3"/>
<protein>
    <submittedName>
        <fullName evidence="1">Biliverdin-producing heme oxygenase</fullName>
    </submittedName>
</protein>
<proteinExistence type="predicted"/>
<keyword evidence="2" id="KW-1185">Reference proteome</keyword>
<dbReference type="InterPro" id="IPR016053">
    <property type="entry name" value="Haem_Oase-like"/>
</dbReference>
<dbReference type="RefSeq" id="WP_143489907.1">
    <property type="nucleotide sequence ID" value="NZ_VJOY01000018.1"/>
</dbReference>
<dbReference type="InterPro" id="IPR016084">
    <property type="entry name" value="Haem_Oase-like_multi-hlx"/>
</dbReference>
<dbReference type="Pfam" id="PF01126">
    <property type="entry name" value="Heme_oxygenase"/>
    <property type="match status" value="1"/>
</dbReference>
<reference evidence="1 2" key="1">
    <citation type="submission" date="2019-07" db="EMBL/GenBank/DDBJ databases">
        <title>Pseudomonas mangiferae sp. nov., isolated from bark of mango tree in Thailand.</title>
        <authorList>
            <person name="Srisuk N."/>
            <person name="Anurat P."/>
        </authorList>
    </citation>
    <scope>NUCLEOTIDE SEQUENCE [LARGE SCALE GENOMIC DNA]</scope>
    <source>
        <strain evidence="1 2">DMKU_BBB3-04</strain>
    </source>
</reference>
<dbReference type="Gene3D" id="1.20.910.10">
    <property type="entry name" value="Heme oxygenase-like"/>
    <property type="match status" value="1"/>
</dbReference>
<organism evidence="1 2">
    <name type="scientific">Pseudomonas mangiferae</name>
    <dbReference type="NCBI Taxonomy" id="2593654"/>
    <lineage>
        <taxon>Bacteria</taxon>
        <taxon>Pseudomonadati</taxon>
        <taxon>Pseudomonadota</taxon>
        <taxon>Gammaproteobacteria</taxon>
        <taxon>Pseudomonadales</taxon>
        <taxon>Pseudomonadaceae</taxon>
        <taxon>Pseudomonas</taxon>
    </lineage>
</organism>
<sequence length="201" mass="22473">MTAGFQISPVLFALRDATRQLHAELDATSPLIQPNLDEARYVRYVRQVLGWMRPLEAGLARLQWPVELEAPQRFAKSRWLEADLLAAGLDREDLAAIADCPDAPQATDLASGFGIAYVVEGATLGGAILYKRLSPRLPGLPLEWLRGYGGDTGVRWQRFQQQLARHVLSEADIRLAQRSAQEAFRSFRHWVTPEIEVACPI</sequence>
<evidence type="ECO:0000313" key="2">
    <source>
        <dbReference type="Proteomes" id="UP000315235"/>
    </source>
</evidence>
<dbReference type="CDD" id="cd19166">
    <property type="entry name" value="HemeO-bac"/>
    <property type="match status" value="1"/>
</dbReference>
<dbReference type="GO" id="GO:0004392">
    <property type="term" value="F:heme oxygenase (decyclizing) activity"/>
    <property type="evidence" value="ECO:0007669"/>
    <property type="project" value="InterPro"/>
</dbReference>
<accession>A0A553GUP3</accession>
<evidence type="ECO:0000313" key="1">
    <source>
        <dbReference type="EMBL" id="TRX73222.1"/>
    </source>
</evidence>
<dbReference type="GO" id="GO:0006788">
    <property type="term" value="P:heme oxidation"/>
    <property type="evidence" value="ECO:0007669"/>
    <property type="project" value="InterPro"/>
</dbReference>
<dbReference type="Proteomes" id="UP000315235">
    <property type="component" value="Unassembled WGS sequence"/>
</dbReference>
<comment type="caution">
    <text evidence="1">The sequence shown here is derived from an EMBL/GenBank/DDBJ whole genome shotgun (WGS) entry which is preliminary data.</text>
</comment>
<name>A0A553GUP3_9PSED</name>